<reference evidence="4 5" key="1">
    <citation type="submission" date="2019-06" db="EMBL/GenBank/DDBJ databases">
        <authorList>
            <person name="Rodrigo-Torres L."/>
            <person name="Arahal R. D."/>
            <person name="Lucena T."/>
        </authorList>
    </citation>
    <scope>NUCLEOTIDE SEQUENCE [LARGE SCALE GENOMIC DNA]</scope>
    <source>
        <strain evidence="4 5">SB0023/3</strain>
    </source>
</reference>
<evidence type="ECO:0000313" key="4">
    <source>
        <dbReference type="EMBL" id="VUD72092.1"/>
    </source>
</evidence>
<dbReference type="SUPFAM" id="SSF63829">
    <property type="entry name" value="Calcium-dependent phosphotriesterase"/>
    <property type="match status" value="1"/>
</dbReference>
<evidence type="ECO:0000256" key="2">
    <source>
        <dbReference type="SAM" id="SignalP"/>
    </source>
</evidence>
<accession>A0A509ED39</accession>
<dbReference type="PROSITE" id="PS51318">
    <property type="entry name" value="TAT"/>
    <property type="match status" value="1"/>
</dbReference>
<evidence type="ECO:0000256" key="1">
    <source>
        <dbReference type="ARBA" id="ARBA00022801"/>
    </source>
</evidence>
<dbReference type="InterPro" id="IPR011042">
    <property type="entry name" value="6-blade_b-propeller_TolB-like"/>
</dbReference>
<keyword evidence="1 4" id="KW-0378">Hydrolase</keyword>
<keyword evidence="5" id="KW-1185">Reference proteome</keyword>
<organism evidence="4 5">
    <name type="scientific">Methylobacterium symbioticum</name>
    <dbReference type="NCBI Taxonomy" id="2584084"/>
    <lineage>
        <taxon>Bacteria</taxon>
        <taxon>Pseudomonadati</taxon>
        <taxon>Pseudomonadota</taxon>
        <taxon>Alphaproteobacteria</taxon>
        <taxon>Hyphomicrobiales</taxon>
        <taxon>Methylobacteriaceae</taxon>
        <taxon>Methylobacterium</taxon>
    </lineage>
</organism>
<dbReference type="RefSeq" id="WP_142583451.1">
    <property type="nucleotide sequence ID" value="NZ_CABFPH010000034.1"/>
</dbReference>
<keyword evidence="2" id="KW-0732">Signal</keyword>
<dbReference type="Gene3D" id="2.120.10.30">
    <property type="entry name" value="TolB, C-terminal domain"/>
    <property type="match status" value="1"/>
</dbReference>
<gene>
    <name evidence="4" type="primary">gnl_3</name>
    <name evidence="4" type="ORF">MET9862_02686</name>
</gene>
<dbReference type="InterPro" id="IPR013658">
    <property type="entry name" value="SGL"/>
</dbReference>
<feature type="chain" id="PRO_5021307507" evidence="2">
    <location>
        <begin position="25"/>
        <end position="312"/>
    </location>
</feature>
<sequence>MPELNRRALLGAALALAATPPASAAIIRADDPRLEAVVDPQARLATLYTDGRWCEGPCWAPALGGLIFSDVKANRILVLGEDGVRSFRAPSDNANGNTLDPQGRLVTCEHRTRRVVRRETDGSLTVLADRFAGKRLNSPNDAVAGPDGAIWFTDPVFGITEPEEGIQTVPEQGARRVYRIPEPGRVEAMTDALDQPNGLAFSPDGRILYVSEAGASLNPEGGRAIHAFSVEGGRLGRPRVFAAIEAGVPDGLKVDAAGRVFAACIDGVRIYAPDGTPLGRIATPTVAGNLALAPGRLFIAASHAIHAIPLRA</sequence>
<dbReference type="InterPro" id="IPR006311">
    <property type="entry name" value="TAT_signal"/>
</dbReference>
<name>A0A509ED39_9HYPH</name>
<dbReference type="Proteomes" id="UP000410984">
    <property type="component" value="Unassembled WGS sequence"/>
</dbReference>
<protein>
    <submittedName>
        <fullName evidence="4">Gluconolactonase</fullName>
        <ecNumber evidence="4">3.1.1.17</ecNumber>
    </submittedName>
</protein>
<evidence type="ECO:0000313" key="5">
    <source>
        <dbReference type="Proteomes" id="UP000410984"/>
    </source>
</evidence>
<dbReference type="AlphaFoldDB" id="A0A509ED39"/>
<dbReference type="EMBL" id="CABFPH010000034">
    <property type="protein sequence ID" value="VUD72092.1"/>
    <property type="molecule type" value="Genomic_DNA"/>
</dbReference>
<dbReference type="InterPro" id="IPR051262">
    <property type="entry name" value="SMP-30/CGR1_Lactonase"/>
</dbReference>
<feature type="domain" description="SMP-30/Gluconolactonase/LRE-like region" evidence="3">
    <location>
        <begin position="53"/>
        <end position="292"/>
    </location>
</feature>
<feature type="signal peptide" evidence="2">
    <location>
        <begin position="1"/>
        <end position="24"/>
    </location>
</feature>
<dbReference type="EC" id="3.1.1.17" evidence="4"/>
<proteinExistence type="predicted"/>
<evidence type="ECO:0000259" key="3">
    <source>
        <dbReference type="Pfam" id="PF08450"/>
    </source>
</evidence>
<dbReference type="PANTHER" id="PTHR47572">
    <property type="entry name" value="LIPOPROTEIN-RELATED"/>
    <property type="match status" value="1"/>
</dbReference>
<dbReference type="PANTHER" id="PTHR47572:SF4">
    <property type="entry name" value="LACTONASE DRP35"/>
    <property type="match status" value="1"/>
</dbReference>
<dbReference type="GO" id="GO:0004341">
    <property type="term" value="F:gluconolactonase activity"/>
    <property type="evidence" value="ECO:0007669"/>
    <property type="project" value="UniProtKB-EC"/>
</dbReference>
<dbReference type="OrthoDB" id="241638at2"/>
<dbReference type="Pfam" id="PF08450">
    <property type="entry name" value="SGL"/>
    <property type="match status" value="1"/>
</dbReference>